<evidence type="ECO:0000313" key="1">
    <source>
        <dbReference type="EMBL" id="CBL17817.1"/>
    </source>
</evidence>
<dbReference type="AlphaFoldDB" id="D4LDX2"/>
<keyword evidence="2" id="KW-1185">Reference proteome</keyword>
<accession>D4LDX2</accession>
<proteinExistence type="predicted"/>
<dbReference type="KEGG" id="rch:RUM_17530"/>
<dbReference type="STRING" id="213810.RUM_17530"/>
<evidence type="ECO:0000313" key="2">
    <source>
        <dbReference type="Proteomes" id="UP000007054"/>
    </source>
</evidence>
<name>D4LDX2_RUMC1</name>
<dbReference type="RefSeq" id="WP_015558723.1">
    <property type="nucleotide sequence ID" value="NC_021039.1"/>
</dbReference>
<reference evidence="1" key="1">
    <citation type="submission" date="2010-03" db="EMBL/GenBank/DDBJ databases">
        <title>The genome sequence of Ruminococcus sp. 18P13.</title>
        <authorList>
            <consortium name="metaHIT consortium -- http://www.metahit.eu/"/>
            <person name="Pajon A."/>
            <person name="Turner K."/>
            <person name="Parkhill J."/>
            <person name="Bernalier A."/>
        </authorList>
    </citation>
    <scope>NUCLEOTIDE SEQUENCE [LARGE SCALE GENOMIC DNA]</scope>
    <source>
        <strain evidence="1">Type strain: 18P13</strain>
    </source>
</reference>
<sequence length="42" mass="4790">MADNKKKSGIKYSEPASYFPKEVAKMFETPSKNNKKPAKKNK</sequence>
<reference evidence="1" key="2">
    <citation type="submission" date="2010-03" db="EMBL/GenBank/DDBJ databases">
        <authorList>
            <person name="Pajon A."/>
        </authorList>
    </citation>
    <scope>NUCLEOTIDE SEQUENCE</scope>
    <source>
        <strain evidence="1">Type strain: 18P13</strain>
    </source>
</reference>
<dbReference type="PATRIC" id="fig|213810.4.peg.1626"/>
<dbReference type="EMBL" id="FP929052">
    <property type="protein sequence ID" value="CBL17817.1"/>
    <property type="molecule type" value="Genomic_DNA"/>
</dbReference>
<dbReference type="Proteomes" id="UP000007054">
    <property type="component" value="Chromosome"/>
</dbReference>
<dbReference type="HOGENOM" id="CLU_3257372_0_0_9"/>
<dbReference type="GeneID" id="83157264"/>
<gene>
    <name evidence="1" type="ordered locus">RUM_17530</name>
</gene>
<protein>
    <submittedName>
        <fullName evidence="1">Uncharacterized protein</fullName>
    </submittedName>
</protein>
<organism evidence="1 2">
    <name type="scientific">Ruminococcus champanellensis (strain DSM 18848 / JCM 17042 / KCTC 15320 / 18P13)</name>
    <dbReference type="NCBI Taxonomy" id="213810"/>
    <lineage>
        <taxon>Bacteria</taxon>
        <taxon>Bacillati</taxon>
        <taxon>Bacillota</taxon>
        <taxon>Clostridia</taxon>
        <taxon>Eubacteriales</taxon>
        <taxon>Oscillospiraceae</taxon>
        <taxon>Ruminococcus</taxon>
    </lineage>
</organism>